<dbReference type="Proteomes" id="UP000612055">
    <property type="component" value="Unassembled WGS sequence"/>
</dbReference>
<gene>
    <name evidence="7" type="ORF">HYH03_015400</name>
</gene>
<evidence type="ECO:0000256" key="5">
    <source>
        <dbReference type="SAM" id="MobiDB-lite"/>
    </source>
</evidence>
<reference evidence="7" key="1">
    <citation type="journal article" date="2020" name="bioRxiv">
        <title>Comparative genomics of Chlamydomonas.</title>
        <authorList>
            <person name="Craig R.J."/>
            <person name="Hasan A.R."/>
            <person name="Ness R.W."/>
            <person name="Keightley P.D."/>
        </authorList>
    </citation>
    <scope>NUCLEOTIDE SEQUENCE</scope>
    <source>
        <strain evidence="7">CCAP 11/70</strain>
    </source>
</reference>
<dbReference type="GO" id="GO:0005634">
    <property type="term" value="C:nucleus"/>
    <property type="evidence" value="ECO:0007669"/>
    <property type="project" value="UniProtKB-ARBA"/>
</dbReference>
<dbReference type="AlphaFoldDB" id="A0A835XJL9"/>
<protein>
    <recommendedName>
        <fullName evidence="6">FCP1 homology domain-containing protein</fullName>
    </recommendedName>
</protein>
<dbReference type="SUPFAM" id="SSF56784">
    <property type="entry name" value="HAD-like"/>
    <property type="match status" value="1"/>
</dbReference>
<feature type="region of interest" description="Disordered" evidence="5">
    <location>
        <begin position="503"/>
        <end position="535"/>
    </location>
</feature>
<dbReference type="PROSITE" id="PS50969">
    <property type="entry name" value="FCP1"/>
    <property type="match status" value="1"/>
</dbReference>
<dbReference type="Gene3D" id="3.40.50.1000">
    <property type="entry name" value="HAD superfamily/HAD-like"/>
    <property type="match status" value="1"/>
</dbReference>
<keyword evidence="2" id="KW-0904">Protein phosphatase</keyword>
<feature type="compositionally biased region" description="Low complexity" evidence="5">
    <location>
        <begin position="75"/>
        <end position="85"/>
    </location>
</feature>
<accession>A0A835XJL9</accession>
<evidence type="ECO:0000256" key="4">
    <source>
        <dbReference type="ARBA" id="ARBA00038355"/>
    </source>
</evidence>
<dbReference type="InterPro" id="IPR023214">
    <property type="entry name" value="HAD_sf"/>
</dbReference>
<keyword evidence="1" id="KW-0378">Hydrolase</keyword>
<dbReference type="EMBL" id="JAEHOE010000120">
    <property type="protein sequence ID" value="KAG2485957.1"/>
    <property type="molecule type" value="Genomic_DNA"/>
</dbReference>
<feature type="compositionally biased region" description="Gly residues" evidence="5">
    <location>
        <begin position="111"/>
        <end position="121"/>
    </location>
</feature>
<evidence type="ECO:0000256" key="2">
    <source>
        <dbReference type="ARBA" id="ARBA00022912"/>
    </source>
</evidence>
<dbReference type="NCBIfam" id="TIGR02251">
    <property type="entry name" value="HIF-SF_euk"/>
    <property type="match status" value="1"/>
</dbReference>
<organism evidence="7 8">
    <name type="scientific">Edaphochlamys debaryana</name>
    <dbReference type="NCBI Taxonomy" id="47281"/>
    <lineage>
        <taxon>Eukaryota</taxon>
        <taxon>Viridiplantae</taxon>
        <taxon>Chlorophyta</taxon>
        <taxon>core chlorophytes</taxon>
        <taxon>Chlorophyceae</taxon>
        <taxon>CS clade</taxon>
        <taxon>Chlamydomonadales</taxon>
        <taxon>Chlamydomonadales incertae sedis</taxon>
        <taxon>Edaphochlamys</taxon>
    </lineage>
</organism>
<evidence type="ECO:0000256" key="3">
    <source>
        <dbReference type="ARBA" id="ARBA00037324"/>
    </source>
</evidence>
<dbReference type="InterPro" id="IPR036412">
    <property type="entry name" value="HAD-like_sf"/>
</dbReference>
<feature type="region of interest" description="Disordered" evidence="5">
    <location>
        <begin position="342"/>
        <end position="394"/>
    </location>
</feature>
<feature type="compositionally biased region" description="Low complexity" evidence="5">
    <location>
        <begin position="351"/>
        <end position="367"/>
    </location>
</feature>
<evidence type="ECO:0000259" key="6">
    <source>
        <dbReference type="PROSITE" id="PS50969"/>
    </source>
</evidence>
<feature type="compositionally biased region" description="Gly residues" evidence="5">
    <location>
        <begin position="223"/>
        <end position="232"/>
    </location>
</feature>
<dbReference type="InterPro" id="IPR004274">
    <property type="entry name" value="FCP1_dom"/>
</dbReference>
<feature type="compositionally biased region" description="Low complexity" evidence="5">
    <location>
        <begin position="377"/>
        <end position="394"/>
    </location>
</feature>
<feature type="compositionally biased region" description="Low complexity" evidence="5">
    <location>
        <begin position="92"/>
        <end position="110"/>
    </location>
</feature>
<comment type="similarity">
    <text evidence="4">Belongs to the CTDSPL2 family.</text>
</comment>
<dbReference type="InterPro" id="IPR050365">
    <property type="entry name" value="TIM50"/>
</dbReference>
<evidence type="ECO:0000313" key="7">
    <source>
        <dbReference type="EMBL" id="KAG2485957.1"/>
    </source>
</evidence>
<dbReference type="OrthoDB" id="277011at2759"/>
<feature type="domain" description="FCP1 homology" evidence="6">
    <location>
        <begin position="571"/>
        <end position="730"/>
    </location>
</feature>
<dbReference type="FunFam" id="3.40.50.1000:FF:000015">
    <property type="entry name" value="CTD small phosphatase-like protein 2"/>
    <property type="match status" value="1"/>
</dbReference>
<comment type="function">
    <text evidence="3">Probable phosphatase.</text>
</comment>
<feature type="region of interest" description="Disordered" evidence="5">
    <location>
        <begin position="22"/>
        <end position="293"/>
    </location>
</feature>
<evidence type="ECO:0000313" key="8">
    <source>
        <dbReference type="Proteomes" id="UP000612055"/>
    </source>
</evidence>
<dbReference type="CDD" id="cd07521">
    <property type="entry name" value="HAD_FCP1-like"/>
    <property type="match status" value="1"/>
</dbReference>
<comment type="caution">
    <text evidence="7">The sequence shown here is derived from an EMBL/GenBank/DDBJ whole genome shotgun (WGS) entry which is preliminary data.</text>
</comment>
<feature type="region of interest" description="Disordered" evidence="5">
    <location>
        <begin position="454"/>
        <end position="478"/>
    </location>
</feature>
<proteinExistence type="inferred from homology"/>
<dbReference type="Pfam" id="PF03031">
    <property type="entry name" value="NIF"/>
    <property type="match status" value="1"/>
</dbReference>
<feature type="compositionally biased region" description="Pro residues" evidence="5">
    <location>
        <begin position="510"/>
        <end position="521"/>
    </location>
</feature>
<sequence>MEPSAVPGAAVPAVPPEACAAAEATSARGKLKRTGSGAHEATELKRPRTAPPATPTADQTSNGGELSGSDDEVARAPAGPAEAGAPRPPASAPAALNRVRPAASAPAAPSSGGGGSAGGSGSSSPRARNTPGLPGRPGAATGSLAVTQHQPHPPHSHGTHPHPNSTQGDHAPSPSVDASAAGPGPSLAAAAAAAAAAGPSTSAPRSVSPARSDPGQGSSPGMALGGGPGPAFGRGSFRHHAPHSDPHHDPHTHRHDPLEEQVFSPSFHLPTPPSAGHTPAGGSPGAGAGAASAADGSPAAALVAAVAGAGPAVALRASHPPGPACTRIHAIDLNVVEGVALESEEGEEVQQEAGSGAAEGGARAEAAWQGRTRAGSRRAQAAEAGAGPAEQGAGAETPAAAVAAAAATSSGLSTGGIAAVGEELSSEGEGEEENDENAPAAGWTAWASAAAAPVAAAGPVTRQRATGQPPRPPPGYTDAVLVASAPRALAAAVSAALPGRGAAAADGAAVPPPGHLAPPLTPAGEEEASESEEEEEDFLEFDPLVFIKQLPPLEEVVPPHRPALLPLQTRALAGRKTLVLDLDETLVHSSLEAVDRPDFSFPVTFNGADHTVYVRQRPHLRDFMVRVASLFEVVVFTASQRIYAERLLDILDPGQALVRHRIYRDSCVVVDGNYLKDLSVLGRELAHTIIVDNSPQAFGFQVDNGIPIESWYDDDADVELLKLLPFLEGLAGEAVPDVRPAIRQQFRLRELIDRA</sequence>
<dbReference type="SMART" id="SM00577">
    <property type="entry name" value="CPDc"/>
    <property type="match status" value="1"/>
</dbReference>
<keyword evidence="8" id="KW-1185">Reference proteome</keyword>
<dbReference type="PANTHER" id="PTHR12210">
    <property type="entry name" value="DULLARD PROTEIN PHOSPHATASE"/>
    <property type="match status" value="1"/>
</dbReference>
<evidence type="ECO:0000256" key="1">
    <source>
        <dbReference type="ARBA" id="ARBA00022801"/>
    </source>
</evidence>
<dbReference type="GO" id="GO:0004721">
    <property type="term" value="F:phosphoprotein phosphatase activity"/>
    <property type="evidence" value="ECO:0007669"/>
    <property type="project" value="UniProtKB-KW"/>
</dbReference>
<feature type="compositionally biased region" description="Acidic residues" evidence="5">
    <location>
        <begin position="524"/>
        <end position="535"/>
    </location>
</feature>
<feature type="compositionally biased region" description="Low complexity" evidence="5">
    <location>
        <begin position="178"/>
        <end position="204"/>
    </location>
</feature>
<dbReference type="InterPro" id="IPR011948">
    <property type="entry name" value="Dullard_phosphatase"/>
</dbReference>
<name>A0A835XJL9_9CHLO</name>